<reference evidence="1 2" key="1">
    <citation type="submission" date="2020-04" db="EMBL/GenBank/DDBJ databases">
        <authorList>
            <person name="Hitch T.C.A."/>
            <person name="Wylensek D."/>
            <person name="Clavel T."/>
        </authorList>
    </citation>
    <scope>NUCLEOTIDE SEQUENCE [LARGE SCALE GENOMIC DNA]</scope>
    <source>
        <strain evidence="1 2">WCA-386-APC-4I</strain>
    </source>
</reference>
<proteinExistence type="predicted"/>
<evidence type="ECO:0000313" key="1">
    <source>
        <dbReference type="EMBL" id="NME21792.1"/>
    </source>
</evidence>
<evidence type="ECO:0000313" key="2">
    <source>
        <dbReference type="Proteomes" id="UP000587270"/>
    </source>
</evidence>
<accession>A0AAW9ZF44</accession>
<gene>
    <name evidence="1" type="ORF">HF865_03580</name>
</gene>
<dbReference type="InterPro" id="IPR003615">
    <property type="entry name" value="HNH_nuc"/>
</dbReference>
<keyword evidence="1" id="KW-0378">Hydrolase</keyword>
<organism evidence="1 2">
    <name type="scientific">Limosilactobacillus reuteri</name>
    <name type="common">Lactobacillus reuteri</name>
    <dbReference type="NCBI Taxonomy" id="1598"/>
    <lineage>
        <taxon>Bacteria</taxon>
        <taxon>Bacillati</taxon>
        <taxon>Bacillota</taxon>
        <taxon>Bacilli</taxon>
        <taxon>Lactobacillales</taxon>
        <taxon>Lactobacillaceae</taxon>
        <taxon>Limosilactobacillus</taxon>
    </lineage>
</organism>
<comment type="caution">
    <text evidence="1">The sequence shown here is derived from an EMBL/GenBank/DDBJ whole genome shotgun (WGS) entry which is preliminary data.</text>
</comment>
<protein>
    <submittedName>
        <fullName evidence="1">HNH endonuclease</fullName>
    </submittedName>
</protein>
<dbReference type="GO" id="GO:0004519">
    <property type="term" value="F:endonuclease activity"/>
    <property type="evidence" value="ECO:0007669"/>
    <property type="project" value="UniProtKB-KW"/>
</dbReference>
<keyword evidence="1" id="KW-0255">Endonuclease</keyword>
<name>A0AAW9ZF44_LIMRT</name>
<dbReference type="AlphaFoldDB" id="A0AAW9ZF44"/>
<keyword evidence="1" id="KW-0540">Nuclease</keyword>
<dbReference type="EMBL" id="JABAFN010000008">
    <property type="protein sequence ID" value="NME21792.1"/>
    <property type="molecule type" value="Genomic_DNA"/>
</dbReference>
<dbReference type="Proteomes" id="UP000587270">
    <property type="component" value="Unassembled WGS sequence"/>
</dbReference>
<dbReference type="CDD" id="cd00085">
    <property type="entry name" value="HNHc"/>
    <property type="match status" value="1"/>
</dbReference>
<sequence>MPLVHECNHLGCHAVIPATEKFCPRHKQQEQQRYAKYSHQLKLQADKQYNLNRRDQEANAFYHSARWTRTRDYIKQRDYMTDSVDGRVLNDHDYIVDHVVPRRLSADPYNVNNLWLLSRRHHNIKTRCEEQMSDDKLKHMTRNDWRNLIMKSGDTNG</sequence>
<dbReference type="RefSeq" id="WP_170090648.1">
    <property type="nucleotide sequence ID" value="NZ_JABAFN010000008.1"/>
</dbReference>